<evidence type="ECO:0000256" key="5">
    <source>
        <dbReference type="ARBA" id="ARBA00023145"/>
    </source>
</evidence>
<comment type="similarity">
    <text evidence="1">Belongs to the peptidase C1 family.</text>
</comment>
<evidence type="ECO:0000256" key="2">
    <source>
        <dbReference type="ARBA" id="ARBA00022670"/>
    </source>
</evidence>
<dbReference type="InterPro" id="IPR025661">
    <property type="entry name" value="Pept_asp_AS"/>
</dbReference>
<keyword evidence="4" id="KW-0788">Thiol protease</keyword>
<gene>
    <name evidence="9" type="ORF">PODLI_1B027176</name>
</gene>
<dbReference type="Pfam" id="PF08246">
    <property type="entry name" value="Inhibitor_I29"/>
    <property type="match status" value="1"/>
</dbReference>
<evidence type="ECO:0000259" key="8">
    <source>
        <dbReference type="SMART" id="SM00848"/>
    </source>
</evidence>
<proteinExistence type="inferred from homology"/>
<name>A0AA35LMT6_9SAUR</name>
<dbReference type="InterPro" id="IPR000668">
    <property type="entry name" value="Peptidase_C1A_C"/>
</dbReference>
<keyword evidence="6" id="KW-1015">Disulfide bond</keyword>
<dbReference type="InterPro" id="IPR000169">
    <property type="entry name" value="Pept_cys_AS"/>
</dbReference>
<dbReference type="GO" id="GO:0006508">
    <property type="term" value="P:proteolysis"/>
    <property type="evidence" value="ECO:0007669"/>
    <property type="project" value="UniProtKB-KW"/>
</dbReference>
<dbReference type="SMART" id="SM00645">
    <property type="entry name" value="Pept_C1"/>
    <property type="match status" value="1"/>
</dbReference>
<dbReference type="FunFam" id="3.90.70.10:FF:000006">
    <property type="entry name" value="Cathepsin S"/>
    <property type="match status" value="1"/>
</dbReference>
<evidence type="ECO:0000256" key="4">
    <source>
        <dbReference type="ARBA" id="ARBA00022807"/>
    </source>
</evidence>
<evidence type="ECO:0000259" key="7">
    <source>
        <dbReference type="SMART" id="SM00645"/>
    </source>
</evidence>
<dbReference type="Pfam" id="PF00112">
    <property type="entry name" value="Peptidase_C1"/>
    <property type="match status" value="1"/>
</dbReference>
<evidence type="ECO:0000256" key="6">
    <source>
        <dbReference type="ARBA" id="ARBA00023157"/>
    </source>
</evidence>
<keyword evidence="3" id="KW-0378">Hydrolase</keyword>
<dbReference type="PROSITE" id="PS00139">
    <property type="entry name" value="THIOL_PROTEASE_CYS"/>
    <property type="match status" value="1"/>
</dbReference>
<dbReference type="EMBL" id="OX395144">
    <property type="protein sequence ID" value="CAI5798718.1"/>
    <property type="molecule type" value="Genomic_DNA"/>
</dbReference>
<dbReference type="PRINTS" id="PR00705">
    <property type="entry name" value="PAPAIN"/>
</dbReference>
<sequence>MARDPALDEAWSDWKRTHNKIYRERNAEDFRRTVWEDNLHTIEEHNREAAQGKHTFQMALNQFSDLTKEEFKEKLNGLRPDLPRQQGGGATVHEKSGTLALPEFVDWRNTGCVTPVKDQGSCGSCWAFAAVGALESLLCIQTRRLITLSEQNLVDCAWPQGNYGCNGGWPSRAFQYVLQNNGMNSERVYPYTGQDGNCRFQSSDRAVRIQGWVDLPQDDERALEEAVAFNVPVTVAVDASSFNLYGSGIFDYPCGTNLNHAVLAVGYGVQNGIPYWIIKNSWGPYWGENGYMRMRRGVNLCGVARVASYPV</sequence>
<dbReference type="InterPro" id="IPR025660">
    <property type="entry name" value="Pept_his_AS"/>
</dbReference>
<evidence type="ECO:0000313" key="10">
    <source>
        <dbReference type="Proteomes" id="UP001178461"/>
    </source>
</evidence>
<keyword evidence="2" id="KW-0645">Protease</keyword>
<dbReference type="InterPro" id="IPR013128">
    <property type="entry name" value="Peptidase_C1A"/>
</dbReference>
<dbReference type="Proteomes" id="UP001178461">
    <property type="component" value="Chromosome 18"/>
</dbReference>
<evidence type="ECO:0000256" key="1">
    <source>
        <dbReference type="ARBA" id="ARBA00008455"/>
    </source>
</evidence>
<evidence type="ECO:0000313" key="9">
    <source>
        <dbReference type="EMBL" id="CAI5798718.1"/>
    </source>
</evidence>
<keyword evidence="10" id="KW-1185">Reference proteome</keyword>
<organism evidence="9 10">
    <name type="scientific">Podarcis lilfordi</name>
    <name type="common">Lilford's wall lizard</name>
    <dbReference type="NCBI Taxonomy" id="74358"/>
    <lineage>
        <taxon>Eukaryota</taxon>
        <taxon>Metazoa</taxon>
        <taxon>Chordata</taxon>
        <taxon>Craniata</taxon>
        <taxon>Vertebrata</taxon>
        <taxon>Euteleostomi</taxon>
        <taxon>Lepidosauria</taxon>
        <taxon>Squamata</taxon>
        <taxon>Bifurcata</taxon>
        <taxon>Unidentata</taxon>
        <taxon>Episquamata</taxon>
        <taxon>Laterata</taxon>
        <taxon>Lacertibaenia</taxon>
        <taxon>Lacertidae</taxon>
        <taxon>Podarcis</taxon>
    </lineage>
</organism>
<feature type="domain" description="Peptidase C1A papain C-terminal" evidence="7">
    <location>
        <begin position="101"/>
        <end position="311"/>
    </location>
</feature>
<dbReference type="AlphaFoldDB" id="A0AA35LMT6"/>
<accession>A0AA35LMT6</accession>
<dbReference type="InterPro" id="IPR013201">
    <property type="entry name" value="Prot_inhib_I29"/>
</dbReference>
<evidence type="ECO:0000256" key="3">
    <source>
        <dbReference type="ARBA" id="ARBA00022801"/>
    </source>
</evidence>
<protein>
    <submittedName>
        <fullName evidence="9">Cathepsin L1-like</fullName>
    </submittedName>
</protein>
<dbReference type="InterPro" id="IPR038765">
    <property type="entry name" value="Papain-like_cys_pep_sf"/>
</dbReference>
<dbReference type="PROSITE" id="PS00640">
    <property type="entry name" value="THIOL_PROTEASE_ASN"/>
    <property type="match status" value="1"/>
</dbReference>
<reference evidence="9" key="1">
    <citation type="submission" date="2022-12" db="EMBL/GenBank/DDBJ databases">
        <authorList>
            <person name="Alioto T."/>
            <person name="Alioto T."/>
            <person name="Gomez Garrido J."/>
        </authorList>
    </citation>
    <scope>NUCLEOTIDE SEQUENCE</scope>
</reference>
<dbReference type="PANTHER" id="PTHR12411">
    <property type="entry name" value="CYSTEINE PROTEASE FAMILY C1-RELATED"/>
    <property type="match status" value="1"/>
</dbReference>
<dbReference type="CDD" id="cd02248">
    <property type="entry name" value="Peptidase_C1A"/>
    <property type="match status" value="1"/>
</dbReference>
<feature type="domain" description="Cathepsin propeptide inhibitor" evidence="8">
    <location>
        <begin position="11"/>
        <end position="71"/>
    </location>
</feature>
<dbReference type="Gene3D" id="3.90.70.10">
    <property type="entry name" value="Cysteine proteinases"/>
    <property type="match status" value="1"/>
</dbReference>
<dbReference type="GO" id="GO:0008234">
    <property type="term" value="F:cysteine-type peptidase activity"/>
    <property type="evidence" value="ECO:0007669"/>
    <property type="project" value="UniProtKB-KW"/>
</dbReference>
<dbReference type="PROSITE" id="PS00639">
    <property type="entry name" value="THIOL_PROTEASE_HIS"/>
    <property type="match status" value="1"/>
</dbReference>
<dbReference type="InterPro" id="IPR039417">
    <property type="entry name" value="Peptidase_C1A_papain-like"/>
</dbReference>
<dbReference type="SUPFAM" id="SSF54001">
    <property type="entry name" value="Cysteine proteinases"/>
    <property type="match status" value="1"/>
</dbReference>
<keyword evidence="5" id="KW-0865">Zymogen</keyword>
<dbReference type="SMART" id="SM00848">
    <property type="entry name" value="Inhibitor_I29"/>
    <property type="match status" value="1"/>
</dbReference>